<reference evidence="2 3" key="1">
    <citation type="submission" date="2017-05" db="EMBL/GenBank/DDBJ databases">
        <title>PacBio assembly of a Plasmodium knowlesi genome sequence with Hi-C correction and manual annotation of the SICAvar gene family.</title>
        <authorList>
            <person name="Lapp S.A."/>
            <person name="Geraldo J.A."/>
            <person name="Chien J.-T."/>
            <person name="Ay F."/>
            <person name="Pakala S.B."/>
            <person name="Batugedara G."/>
            <person name="Humphrey J.C."/>
            <person name="Debarry J.D."/>
            <person name="Le Roch K.G."/>
            <person name="Galinski M.R."/>
            <person name="Kissinger J.C."/>
        </authorList>
    </citation>
    <scope>NUCLEOTIDE SEQUENCE [LARGE SCALE GENOMIC DNA]</scope>
    <source>
        <strain evidence="3">Malayan Strain Pk1 (A+)</strain>
    </source>
</reference>
<protein>
    <submittedName>
        <fullName evidence="2">KIR-like protein</fullName>
    </submittedName>
</protein>
<dbReference type="Proteomes" id="UP000195012">
    <property type="component" value="Unassembled WGS sequence"/>
</dbReference>
<accession>A0A1Y3DZN5</accession>
<organism evidence="2 3">
    <name type="scientific">Plasmodium knowlesi</name>
    <dbReference type="NCBI Taxonomy" id="5850"/>
    <lineage>
        <taxon>Eukaryota</taxon>
        <taxon>Sar</taxon>
        <taxon>Alveolata</taxon>
        <taxon>Apicomplexa</taxon>
        <taxon>Aconoidasida</taxon>
        <taxon>Haemosporida</taxon>
        <taxon>Plasmodiidae</taxon>
        <taxon>Plasmodium</taxon>
        <taxon>Plasmodium (Plasmodium)</taxon>
    </lineage>
</organism>
<name>A0A1Y3DZN5_PLAKN</name>
<dbReference type="OMA" id="FDINYWL"/>
<dbReference type="VEuPathDB" id="PlasmoDB:PKNH_0623300"/>
<keyword evidence="1" id="KW-0812">Transmembrane</keyword>
<dbReference type="VEuPathDB" id="PlasmoDB:PKNOH_S03338700"/>
<dbReference type="InterPro" id="IPR008780">
    <property type="entry name" value="Plasmodium_Vir"/>
</dbReference>
<dbReference type="EMBL" id="NETL01000017">
    <property type="protein sequence ID" value="OTN68187.1"/>
    <property type="molecule type" value="Genomic_DNA"/>
</dbReference>
<dbReference type="VEuPathDB" id="PlasmoDB:PKA1H_060029000"/>
<keyword evidence="1" id="KW-0472">Membrane</keyword>
<dbReference type="Pfam" id="PF05795">
    <property type="entry name" value="Plasmodium_Vir"/>
    <property type="match status" value="1"/>
</dbReference>
<comment type="caution">
    <text evidence="2">The sequence shown here is derived from an EMBL/GenBank/DDBJ whole genome shotgun (WGS) entry which is preliminary data.</text>
</comment>
<feature type="transmembrane region" description="Helical" evidence="1">
    <location>
        <begin position="328"/>
        <end position="356"/>
    </location>
</feature>
<gene>
    <name evidence="2" type="ORF">PKNOH_S03338700</name>
</gene>
<dbReference type="AlphaFoldDB" id="A0A1Y3DZN5"/>
<evidence type="ECO:0000256" key="1">
    <source>
        <dbReference type="SAM" id="Phobius"/>
    </source>
</evidence>
<proteinExistence type="predicted"/>
<dbReference type="eggNOG" id="ENOG502QY44">
    <property type="taxonomic scope" value="Eukaryota"/>
</dbReference>
<keyword evidence="1" id="KW-1133">Transmembrane helix</keyword>
<evidence type="ECO:0000313" key="3">
    <source>
        <dbReference type="Proteomes" id="UP000195012"/>
    </source>
</evidence>
<sequence length="402" mass="47187">MEEAITNPKLGALPSYKFYTKLINKENLNDAKNFCRDVLNRDASAQGLHKICTQLIKNVELVRDDSEDTFRKKHCFDINYWLHDEVYKELKSNNKESDFQNIIDLFEEIWKKFIVHSYDVKKDKDVCFPDKALFRENFLTYLKQMKNFMDYIENYNSIKVDIRNNTYYACQVYLDYLKERIPLYFSFEPLCTKIGLNTCTSYIQGYFSYDPRKFFTKYELLKLSFQLLWNPCYRKVADLLYDFQKSPTAFKERYNEYVQAFMNNPNHKKVNLAQRGEVKHSITAVNSEAATLPTVSDSKELAEFSSAVHSNDGISGFISAQIFSLSKVALYTIFSVLAITIVITVLWKFTSLGNLFSRRRKRIRRELQYNIYLPEGDSIFDSYNSSSTISDENEHSIAYGTM</sequence>
<evidence type="ECO:0000313" key="2">
    <source>
        <dbReference type="EMBL" id="OTN68187.1"/>
    </source>
</evidence>
<dbReference type="OrthoDB" id="381125at2759"/>